<dbReference type="CDD" id="cd11395">
    <property type="entry name" value="bHLHzip_SREBP_like"/>
    <property type="match status" value="1"/>
</dbReference>
<dbReference type="OrthoDB" id="2133190at2759"/>
<protein>
    <submittedName>
        <fullName evidence="3">TYE7</fullName>
    </submittedName>
</protein>
<dbReference type="PROSITE" id="PS50888">
    <property type="entry name" value="BHLH"/>
    <property type="match status" value="1"/>
</dbReference>
<feature type="region of interest" description="Disordered" evidence="1">
    <location>
        <begin position="193"/>
        <end position="242"/>
    </location>
</feature>
<reference evidence="3 4" key="1">
    <citation type="journal article" date="2021" name="DNA Res.">
        <title>Genome analysis of Candida subhashii reveals its hybrid nature and dual mitochondrial genome conformations.</title>
        <authorList>
            <person name="Mixao V."/>
            <person name="Hegedusova E."/>
            <person name="Saus E."/>
            <person name="Pryszcz L.P."/>
            <person name="Cillingova A."/>
            <person name="Nosek J."/>
            <person name="Gabaldon T."/>
        </authorList>
    </citation>
    <scope>NUCLEOTIDE SEQUENCE [LARGE SCALE GENOMIC DNA]</scope>
    <source>
        <strain evidence="3 4">CBS 10753</strain>
    </source>
</reference>
<dbReference type="AlphaFoldDB" id="A0A8J5QF47"/>
<organism evidence="3 4">
    <name type="scientific">[Candida] subhashii</name>
    <dbReference type="NCBI Taxonomy" id="561895"/>
    <lineage>
        <taxon>Eukaryota</taxon>
        <taxon>Fungi</taxon>
        <taxon>Dikarya</taxon>
        <taxon>Ascomycota</taxon>
        <taxon>Saccharomycotina</taxon>
        <taxon>Pichiomycetes</taxon>
        <taxon>Debaryomycetaceae</taxon>
        <taxon>Spathaspora</taxon>
    </lineage>
</organism>
<keyword evidence="4" id="KW-1185">Reference proteome</keyword>
<dbReference type="GO" id="GO:0046983">
    <property type="term" value="F:protein dimerization activity"/>
    <property type="evidence" value="ECO:0007669"/>
    <property type="project" value="InterPro"/>
</dbReference>
<dbReference type="InterPro" id="IPR011598">
    <property type="entry name" value="bHLH_dom"/>
</dbReference>
<dbReference type="InterPro" id="IPR052099">
    <property type="entry name" value="Regulatory_TF_Diverse"/>
</dbReference>
<evidence type="ECO:0000313" key="3">
    <source>
        <dbReference type="EMBL" id="KAG7660682.1"/>
    </source>
</evidence>
<proteinExistence type="predicted"/>
<evidence type="ECO:0000313" key="4">
    <source>
        <dbReference type="Proteomes" id="UP000694255"/>
    </source>
</evidence>
<dbReference type="PANTHER" id="PTHR47336:SF3">
    <property type="entry name" value="SERINE-RICH PROTEIN TYE7"/>
    <property type="match status" value="1"/>
</dbReference>
<name>A0A8J5QF47_9ASCO</name>
<sequence>MSSLNNKNYQPNNFNINYGLMEATYTAPLMQVQSNVSDNVNEWMTDFIVHSAPVTTINSPSGTHAMLAPPQHLSQPINFSQYFDDDAIFSQPESANSSKQTSITNSPSNFGVATNGNVYNTPASNAVVNDVILPNLAEANMKLSQRENLNLETLETIFDTKDILKTEPVDVKIKLNNTPQSYLTTPVMSPSISNAEATPLSGNSSVASSTNTSPTRGNGKTPTGKPKRRAPRKKLTEVQKKAHNKIEKRYRININAKIAGIQKIIPWVALEKTAFETGEKTDEADNGCARLNKSMILEKATDYILYLQEREKQIMDENEILKQKVISLGGSI</sequence>
<dbReference type="SMART" id="SM00353">
    <property type="entry name" value="HLH"/>
    <property type="match status" value="1"/>
</dbReference>
<dbReference type="Pfam" id="PF00010">
    <property type="entry name" value="HLH"/>
    <property type="match status" value="1"/>
</dbReference>
<feature type="domain" description="BHLH" evidence="2">
    <location>
        <begin position="238"/>
        <end position="307"/>
    </location>
</feature>
<comment type="caution">
    <text evidence="3">The sequence shown here is derived from an EMBL/GenBank/DDBJ whole genome shotgun (WGS) entry which is preliminary data.</text>
</comment>
<accession>A0A8J5QF47</accession>
<dbReference type="PANTHER" id="PTHR47336">
    <property type="entry name" value="TRANSCRIPTION FACTOR HMS1-RELATED"/>
    <property type="match status" value="1"/>
</dbReference>
<dbReference type="RefSeq" id="XP_049260915.1">
    <property type="nucleotide sequence ID" value="XM_049409904.1"/>
</dbReference>
<evidence type="ECO:0000256" key="1">
    <source>
        <dbReference type="SAM" id="MobiDB-lite"/>
    </source>
</evidence>
<dbReference type="GeneID" id="73472599"/>
<evidence type="ECO:0000259" key="2">
    <source>
        <dbReference type="PROSITE" id="PS50888"/>
    </source>
</evidence>
<dbReference type="EMBL" id="JAGSYN010000275">
    <property type="protein sequence ID" value="KAG7660682.1"/>
    <property type="molecule type" value="Genomic_DNA"/>
</dbReference>
<dbReference type="Proteomes" id="UP000694255">
    <property type="component" value="Unassembled WGS sequence"/>
</dbReference>
<gene>
    <name evidence="3" type="ORF">J8A68_005799</name>
</gene>
<feature type="compositionally biased region" description="Polar residues" evidence="1">
    <location>
        <begin position="193"/>
        <end position="221"/>
    </location>
</feature>